<dbReference type="InterPro" id="IPR001173">
    <property type="entry name" value="Glyco_trans_2-like"/>
</dbReference>
<evidence type="ECO:0000259" key="1">
    <source>
        <dbReference type="Pfam" id="PF00535"/>
    </source>
</evidence>
<accession>A0A101HI48</accession>
<name>A0A101HI48_9BACT</name>
<dbReference type="GO" id="GO:0016740">
    <property type="term" value="F:transferase activity"/>
    <property type="evidence" value="ECO:0007669"/>
    <property type="project" value="UniProtKB-KW"/>
</dbReference>
<dbReference type="Proteomes" id="UP000053904">
    <property type="component" value="Unassembled WGS sequence"/>
</dbReference>
<proteinExistence type="predicted"/>
<dbReference type="AlphaFoldDB" id="A0A101HI48"/>
<dbReference type="CDD" id="cd04179">
    <property type="entry name" value="DPM_DPG-synthase_like"/>
    <property type="match status" value="1"/>
</dbReference>
<dbReference type="Gene3D" id="3.90.550.10">
    <property type="entry name" value="Spore Coat Polysaccharide Biosynthesis Protein SpsA, Chain A"/>
    <property type="match status" value="1"/>
</dbReference>
<dbReference type="EMBL" id="LGGO01000045">
    <property type="protein sequence ID" value="KUK77314.1"/>
    <property type="molecule type" value="Genomic_DNA"/>
</dbReference>
<protein>
    <submittedName>
        <fullName evidence="2">Glycosyl transferase family 2</fullName>
    </submittedName>
</protein>
<sequence length="232" mass="26219">MENKKIYIVLPAFREEKAIEKVIKDVKAEGYNNIIVVDDGSSDKTYQKAKNLGVITLRHPVNRGKGAATQTGIDAALLLDADYIVTMDSDGQHNPKEIKDLLNPLFNDEADVVIGSRMLNPKEMPKSRKLMNKVANIVTYIFFGVYVSDSQSGFRAYTRDALKGVKTKLDRYEFESEMLGQVKNSRIKEVPIEVIYSEHSYNKYKEIKNFSGQGLLNGISMVVRMIENALFK</sequence>
<keyword evidence="2" id="KW-0808">Transferase</keyword>
<evidence type="ECO:0000313" key="2">
    <source>
        <dbReference type="EMBL" id="KUK77314.1"/>
    </source>
</evidence>
<gene>
    <name evidence="2" type="ORF">XD93_0413</name>
</gene>
<dbReference type="SUPFAM" id="SSF53448">
    <property type="entry name" value="Nucleotide-diphospho-sugar transferases"/>
    <property type="match status" value="1"/>
</dbReference>
<dbReference type="Pfam" id="PF00535">
    <property type="entry name" value="Glycos_transf_2"/>
    <property type="match status" value="1"/>
</dbReference>
<feature type="domain" description="Glycosyltransferase 2-like" evidence="1">
    <location>
        <begin position="8"/>
        <end position="163"/>
    </location>
</feature>
<evidence type="ECO:0000313" key="3">
    <source>
        <dbReference type="Proteomes" id="UP000053904"/>
    </source>
</evidence>
<reference evidence="3" key="1">
    <citation type="journal article" date="2015" name="MBio">
        <title>Genome-Resolved Metagenomic Analysis Reveals Roles for Candidate Phyla and Other Microbial Community Members in Biogeochemical Transformations in Oil Reservoirs.</title>
        <authorList>
            <person name="Hu P."/>
            <person name="Tom L."/>
            <person name="Singh A."/>
            <person name="Thomas B.C."/>
            <person name="Baker B.J."/>
            <person name="Piceno Y.M."/>
            <person name="Andersen G.L."/>
            <person name="Banfield J.F."/>
        </authorList>
    </citation>
    <scope>NUCLEOTIDE SEQUENCE [LARGE SCALE GENOMIC DNA]</scope>
</reference>
<dbReference type="InterPro" id="IPR029044">
    <property type="entry name" value="Nucleotide-diphossugar_trans"/>
</dbReference>
<comment type="caution">
    <text evidence="2">The sequence shown here is derived from an EMBL/GenBank/DDBJ whole genome shotgun (WGS) entry which is preliminary data.</text>
</comment>
<dbReference type="InterPro" id="IPR050256">
    <property type="entry name" value="Glycosyltransferase_2"/>
</dbReference>
<organism evidence="2 3">
    <name type="scientific">candidate division WS6 bacterium 34_10</name>
    <dbReference type="NCBI Taxonomy" id="1641389"/>
    <lineage>
        <taxon>Bacteria</taxon>
        <taxon>Candidatus Dojkabacteria</taxon>
    </lineage>
</organism>
<dbReference type="PANTHER" id="PTHR48090:SF7">
    <property type="entry name" value="RFBJ PROTEIN"/>
    <property type="match status" value="1"/>
</dbReference>
<dbReference type="PANTHER" id="PTHR48090">
    <property type="entry name" value="UNDECAPRENYL-PHOSPHATE 4-DEOXY-4-FORMAMIDO-L-ARABINOSE TRANSFERASE-RELATED"/>
    <property type="match status" value="1"/>
</dbReference>